<sequence length="153" mass="17273">MKPMQFVSIIGGSQKRRPDHYPSKPDGARCLPGLHNRNAPKFARLYDARFRMQPCAFLCSATEHPLYYAKHGQRKWHLSPPLLKFHQTVAFFCFTQLEICVNIGGFSQKGPPTQGWAPTNATMGCIPIANAPPLKKKKMGKNTGKNRRPQRRG</sequence>
<organism evidence="2 3">
    <name type="scientific">Caerostris extrusa</name>
    <name type="common">Bark spider</name>
    <name type="synonym">Caerostris bankana</name>
    <dbReference type="NCBI Taxonomy" id="172846"/>
    <lineage>
        <taxon>Eukaryota</taxon>
        <taxon>Metazoa</taxon>
        <taxon>Ecdysozoa</taxon>
        <taxon>Arthropoda</taxon>
        <taxon>Chelicerata</taxon>
        <taxon>Arachnida</taxon>
        <taxon>Araneae</taxon>
        <taxon>Araneomorphae</taxon>
        <taxon>Entelegynae</taxon>
        <taxon>Araneoidea</taxon>
        <taxon>Araneidae</taxon>
        <taxon>Caerostris</taxon>
    </lineage>
</organism>
<dbReference type="AlphaFoldDB" id="A0AAV4WUJ5"/>
<reference evidence="2 3" key="1">
    <citation type="submission" date="2021-06" db="EMBL/GenBank/DDBJ databases">
        <title>Caerostris extrusa draft genome.</title>
        <authorList>
            <person name="Kono N."/>
            <person name="Arakawa K."/>
        </authorList>
    </citation>
    <scope>NUCLEOTIDE SEQUENCE [LARGE SCALE GENOMIC DNA]</scope>
</reference>
<protein>
    <submittedName>
        <fullName evidence="2">Uncharacterized protein</fullName>
    </submittedName>
</protein>
<accession>A0AAV4WUJ5</accession>
<keyword evidence="3" id="KW-1185">Reference proteome</keyword>
<evidence type="ECO:0000256" key="1">
    <source>
        <dbReference type="SAM" id="MobiDB-lite"/>
    </source>
</evidence>
<dbReference type="Proteomes" id="UP001054945">
    <property type="component" value="Unassembled WGS sequence"/>
</dbReference>
<evidence type="ECO:0000313" key="3">
    <source>
        <dbReference type="Proteomes" id="UP001054945"/>
    </source>
</evidence>
<proteinExistence type="predicted"/>
<name>A0AAV4WUJ5_CAEEX</name>
<gene>
    <name evidence="2" type="ORF">CEXT_418381</name>
</gene>
<evidence type="ECO:0000313" key="2">
    <source>
        <dbReference type="EMBL" id="GIY85958.1"/>
    </source>
</evidence>
<feature type="compositionally biased region" description="Basic residues" evidence="1">
    <location>
        <begin position="134"/>
        <end position="153"/>
    </location>
</feature>
<comment type="caution">
    <text evidence="2">The sequence shown here is derived from an EMBL/GenBank/DDBJ whole genome shotgun (WGS) entry which is preliminary data.</text>
</comment>
<dbReference type="EMBL" id="BPLR01016720">
    <property type="protein sequence ID" value="GIY85958.1"/>
    <property type="molecule type" value="Genomic_DNA"/>
</dbReference>
<feature type="region of interest" description="Disordered" evidence="1">
    <location>
        <begin position="129"/>
        <end position="153"/>
    </location>
</feature>